<feature type="transmembrane region" description="Helical" evidence="1">
    <location>
        <begin position="181"/>
        <end position="205"/>
    </location>
</feature>
<evidence type="ECO:0000259" key="2">
    <source>
        <dbReference type="Pfam" id="PF13386"/>
    </source>
</evidence>
<keyword evidence="1" id="KW-1133">Transmembrane helix</keyword>
<organism evidence="3 4">
    <name type="scientific">Lysinibacillus macroides</name>
    <dbReference type="NCBI Taxonomy" id="33935"/>
    <lineage>
        <taxon>Bacteria</taxon>
        <taxon>Bacillati</taxon>
        <taxon>Bacillota</taxon>
        <taxon>Bacilli</taxon>
        <taxon>Bacillales</taxon>
        <taxon>Bacillaceae</taxon>
        <taxon>Lysinibacillus</taxon>
    </lineage>
</organism>
<feature type="transmembrane region" description="Helical" evidence="1">
    <location>
        <begin position="108"/>
        <end position="128"/>
    </location>
</feature>
<dbReference type="Pfam" id="PF13386">
    <property type="entry name" value="DsbD_2"/>
    <property type="match status" value="1"/>
</dbReference>
<evidence type="ECO:0000313" key="4">
    <source>
        <dbReference type="Proteomes" id="UP000037977"/>
    </source>
</evidence>
<dbReference type="InterPro" id="IPR039447">
    <property type="entry name" value="UreH-like_TM_dom"/>
</dbReference>
<comment type="caution">
    <text evidence="3">The sequence shown here is derived from an EMBL/GenBank/DDBJ whole genome shotgun (WGS) entry which is preliminary data.</text>
</comment>
<evidence type="ECO:0000256" key="1">
    <source>
        <dbReference type="SAM" id="Phobius"/>
    </source>
</evidence>
<keyword evidence="1" id="KW-0812">Transmembrane</keyword>
<dbReference type="OrthoDB" id="43562at2"/>
<feature type="domain" description="Urease accessory protein UreH-like transmembrane" evidence="2">
    <location>
        <begin position="32"/>
        <end position="235"/>
    </location>
</feature>
<accession>A0A0M9DNV7</accession>
<dbReference type="GeneID" id="29440180"/>
<evidence type="ECO:0000313" key="3">
    <source>
        <dbReference type="EMBL" id="KOY84246.1"/>
    </source>
</evidence>
<dbReference type="Proteomes" id="UP000037977">
    <property type="component" value="Unassembled WGS sequence"/>
</dbReference>
<dbReference type="STRING" id="33935.ADM90_00130"/>
<feature type="transmembrane region" description="Helical" evidence="1">
    <location>
        <begin position="148"/>
        <end position="169"/>
    </location>
</feature>
<feature type="transmembrane region" description="Helical" evidence="1">
    <location>
        <begin position="69"/>
        <end position="88"/>
    </location>
</feature>
<feature type="transmembrane region" description="Helical" evidence="1">
    <location>
        <begin position="225"/>
        <end position="243"/>
    </location>
</feature>
<name>A0A0M9DNV7_9BACI</name>
<dbReference type="InterPro" id="IPR051790">
    <property type="entry name" value="Cytochrome_c-biogenesis_DsbD"/>
</dbReference>
<dbReference type="RefSeq" id="WP_009374090.1">
    <property type="nucleotide sequence ID" value="NZ_CP065643.1"/>
</dbReference>
<dbReference type="EMBL" id="LGCI01000001">
    <property type="protein sequence ID" value="KOY84246.1"/>
    <property type="molecule type" value="Genomic_DNA"/>
</dbReference>
<proteinExistence type="predicted"/>
<protein>
    <submittedName>
        <fullName evidence="3">Cytochrome C biosynthesis protein</fullName>
    </submittedName>
</protein>
<feature type="transmembrane region" description="Helical" evidence="1">
    <location>
        <begin position="28"/>
        <end position="57"/>
    </location>
</feature>
<dbReference type="AlphaFoldDB" id="A0A0M9DNV7"/>
<reference evidence="3 4" key="1">
    <citation type="submission" date="2015-07" db="EMBL/GenBank/DDBJ databases">
        <title>Genome sequencing project for genomic taxonomy and phylogenomics of Bacillus-like bacteria.</title>
        <authorList>
            <person name="Liu B."/>
            <person name="Wang J."/>
            <person name="Zhu Y."/>
            <person name="Liu G."/>
            <person name="Chen Q."/>
            <person name="Chen Z."/>
            <person name="Che J."/>
            <person name="Ge C."/>
            <person name="Shi H."/>
            <person name="Pan Z."/>
            <person name="Liu X."/>
        </authorList>
    </citation>
    <scope>NUCLEOTIDE SEQUENCE [LARGE SCALE GENOMIC DNA]</scope>
    <source>
        <strain evidence="3 4">DSM 54</strain>
    </source>
</reference>
<keyword evidence="4" id="KW-1185">Reference proteome</keyword>
<sequence length="244" mass="27212">MYNLMSQISQTISEPVSVFLNSYEHSPIIISILLGLIGAFAPCQLTGNISAITLYGNRTIQLGSNWREIVSFIMGKVIVYSAIGLLAWAFGQTFENKIINFFPVFRKLIGPLLILTGLVLMGTIKLRILNRISKNVPTILKEGYIGSFFLGASFAIAFCPTMFVLYFVWLMPTVMSTSYGLVLPAIFGLATSIPLVIILFFIWYFDIKGLVMKKSIKVGRFIQKIAGVTLFIIGIFDTITYWGM</sequence>
<dbReference type="PATRIC" id="fig|33935.3.peg.1649"/>
<dbReference type="PANTHER" id="PTHR31272">
    <property type="entry name" value="CYTOCHROME C-TYPE BIOGENESIS PROTEIN HI_1454-RELATED"/>
    <property type="match status" value="1"/>
</dbReference>
<gene>
    <name evidence="3" type="ORF">ADM90_00130</name>
</gene>
<keyword evidence="1" id="KW-0472">Membrane</keyword>
<dbReference type="PANTHER" id="PTHR31272:SF4">
    <property type="entry name" value="CYTOCHROME C-TYPE BIOGENESIS PROTEIN HI_1454-RELATED"/>
    <property type="match status" value="1"/>
</dbReference>